<dbReference type="PANTHER" id="PTHR46900">
    <property type="entry name" value="TYROSINE-PROTEIN PHOSPHATASE NON-RECEPTOR TYPE 13"/>
    <property type="match status" value="1"/>
</dbReference>
<accession>A0A2G9UB87</accession>
<organism evidence="3 4">
    <name type="scientific">Teladorsagia circumcincta</name>
    <name type="common">Brown stomach worm</name>
    <name type="synonym">Ostertagia circumcincta</name>
    <dbReference type="NCBI Taxonomy" id="45464"/>
    <lineage>
        <taxon>Eukaryota</taxon>
        <taxon>Metazoa</taxon>
        <taxon>Ecdysozoa</taxon>
        <taxon>Nematoda</taxon>
        <taxon>Chromadorea</taxon>
        <taxon>Rhabditida</taxon>
        <taxon>Rhabditina</taxon>
        <taxon>Rhabditomorpha</taxon>
        <taxon>Strongyloidea</taxon>
        <taxon>Trichostrongylidae</taxon>
        <taxon>Teladorsagia</taxon>
    </lineage>
</organism>
<dbReference type="PANTHER" id="PTHR46900:SF2">
    <property type="entry name" value="TYROSINE-PROTEIN PHOSPHATASE NON-RECEPTOR TYPE 13"/>
    <property type="match status" value="1"/>
</dbReference>
<evidence type="ECO:0000313" key="3">
    <source>
        <dbReference type="EMBL" id="PIO67012.1"/>
    </source>
</evidence>
<dbReference type="Proteomes" id="UP000230423">
    <property type="component" value="Unassembled WGS sequence"/>
</dbReference>
<protein>
    <submittedName>
        <fullName evidence="3">FERM protein</fullName>
    </submittedName>
</protein>
<dbReference type="InterPro" id="IPR052074">
    <property type="entry name" value="NonRcpt_TyrProt_Phosphatase"/>
</dbReference>
<evidence type="ECO:0000259" key="2">
    <source>
        <dbReference type="PROSITE" id="PS50057"/>
    </source>
</evidence>
<feature type="region of interest" description="Disordered" evidence="1">
    <location>
        <begin position="1"/>
        <end position="20"/>
    </location>
</feature>
<feature type="domain" description="FERM" evidence="2">
    <location>
        <begin position="75"/>
        <end position="172"/>
    </location>
</feature>
<dbReference type="InterPro" id="IPR000299">
    <property type="entry name" value="FERM_domain"/>
</dbReference>
<reference evidence="3 4" key="1">
    <citation type="submission" date="2015-09" db="EMBL/GenBank/DDBJ databases">
        <title>Draft genome of the parasitic nematode Teladorsagia circumcincta isolate WARC Sus (inbred).</title>
        <authorList>
            <person name="Mitreva M."/>
        </authorList>
    </citation>
    <scope>NUCLEOTIDE SEQUENCE [LARGE SCALE GENOMIC DNA]</scope>
    <source>
        <strain evidence="3 4">S</strain>
    </source>
</reference>
<dbReference type="InterPro" id="IPR018979">
    <property type="entry name" value="FERM_N"/>
</dbReference>
<dbReference type="Pfam" id="PF09379">
    <property type="entry name" value="FERM_N"/>
    <property type="match status" value="1"/>
</dbReference>
<keyword evidence="4" id="KW-1185">Reference proteome</keyword>
<dbReference type="CDD" id="cd17101">
    <property type="entry name" value="FERM_F1_PTPN13_like"/>
    <property type="match status" value="1"/>
</dbReference>
<dbReference type="AlphaFoldDB" id="A0A2G9UB87"/>
<evidence type="ECO:0000256" key="1">
    <source>
        <dbReference type="SAM" id="MobiDB-lite"/>
    </source>
</evidence>
<sequence>MLFFKKNQAEHRKSAPELTEDETPIEAAFVDAICERRRSSVPPIADGILTPPSPPPVIPPPAATKKMTLLRVEQADVQVELLNGQRIEVSCRTDAVARDIFSLVVQHMNINEHVFFGLSFMKDGEHFFLEDHQRLEKFAPSGWKNAHKNGLRTNFVLYLRFRFYPQVLDFIK</sequence>
<dbReference type="EMBL" id="KZ347876">
    <property type="protein sequence ID" value="PIO67012.1"/>
    <property type="molecule type" value="Genomic_DNA"/>
</dbReference>
<proteinExistence type="predicted"/>
<dbReference type="SUPFAM" id="SSF54236">
    <property type="entry name" value="Ubiquitin-like"/>
    <property type="match status" value="1"/>
</dbReference>
<gene>
    <name evidence="3" type="ORF">TELCIR_11259</name>
</gene>
<dbReference type="PROSITE" id="PS50057">
    <property type="entry name" value="FERM_3"/>
    <property type="match status" value="1"/>
</dbReference>
<dbReference type="Gene3D" id="3.10.20.90">
    <property type="entry name" value="Phosphatidylinositol 3-kinase Catalytic Subunit, Chain A, domain 1"/>
    <property type="match status" value="1"/>
</dbReference>
<evidence type="ECO:0000313" key="4">
    <source>
        <dbReference type="Proteomes" id="UP000230423"/>
    </source>
</evidence>
<dbReference type="OrthoDB" id="165498at2759"/>
<dbReference type="InterPro" id="IPR029071">
    <property type="entry name" value="Ubiquitin-like_domsf"/>
</dbReference>
<name>A0A2G9UB87_TELCI</name>